<dbReference type="SUPFAM" id="SSF53335">
    <property type="entry name" value="S-adenosyl-L-methionine-dependent methyltransferases"/>
    <property type="match status" value="1"/>
</dbReference>
<reference evidence="5 6" key="1">
    <citation type="submission" date="2017-11" db="EMBL/GenBank/DDBJ databases">
        <title>Rhodohalobacter 15182 sp. nov., isolated from a salt lake.</title>
        <authorList>
            <person name="Han S."/>
        </authorList>
    </citation>
    <scope>NUCLEOTIDE SEQUENCE [LARGE SCALE GENOMIC DNA]</scope>
    <source>
        <strain evidence="5 6">15182</strain>
    </source>
</reference>
<dbReference type="GO" id="GO:0008168">
    <property type="term" value="F:methyltransferase activity"/>
    <property type="evidence" value="ECO:0007669"/>
    <property type="project" value="UniProtKB-KW"/>
</dbReference>
<evidence type="ECO:0000256" key="2">
    <source>
        <dbReference type="ARBA" id="ARBA00022603"/>
    </source>
</evidence>
<dbReference type="OrthoDB" id="9795634at2"/>
<keyword evidence="4" id="KW-0949">S-adenosyl-L-methionine</keyword>
<protein>
    <submittedName>
        <fullName evidence="5">Dimethylmenaquinone methyltransferase</fullName>
    </submittedName>
</protein>
<organism evidence="5 6">
    <name type="scientific">Rhodohalobacter barkolensis</name>
    <dbReference type="NCBI Taxonomy" id="2053187"/>
    <lineage>
        <taxon>Bacteria</taxon>
        <taxon>Pseudomonadati</taxon>
        <taxon>Balneolota</taxon>
        <taxon>Balneolia</taxon>
        <taxon>Balneolales</taxon>
        <taxon>Balneolaceae</taxon>
        <taxon>Rhodohalobacter</taxon>
    </lineage>
</organism>
<sequence length="271" mass="30430">MEPRLQRRVQRYGWDKASGFYEDSWKEQLKPAQDKLMEMIDLRPGEKVLETACGTGLVTERIAKTVEPDGKVIATDLSAGMLELAESRVSGNGYGHVEFNRMDAENLDMDGERFDVAISALGLMYVPDPVASLREKYRVLKPGGRLAIAVWGERKNCGWADIFPIVDKRVNSDVCPMFFQQGTGNTLNYSMKKAGFEPVWIERMNVNLHYKNDEHAILAAFAGGPVALAYQKFDEKTRHEAHNEYLNSISQFKNGNGYDIPGEFVVGKGVK</sequence>
<evidence type="ECO:0000256" key="1">
    <source>
        <dbReference type="ARBA" id="ARBA00022428"/>
    </source>
</evidence>
<dbReference type="CDD" id="cd02440">
    <property type="entry name" value="AdoMet_MTases"/>
    <property type="match status" value="1"/>
</dbReference>
<keyword evidence="2 5" id="KW-0489">Methyltransferase</keyword>
<keyword evidence="6" id="KW-1185">Reference proteome</keyword>
<dbReference type="GO" id="GO:0032259">
    <property type="term" value="P:methylation"/>
    <property type="evidence" value="ECO:0007669"/>
    <property type="project" value="UniProtKB-KW"/>
</dbReference>
<dbReference type="GO" id="GO:0009234">
    <property type="term" value="P:menaquinone biosynthetic process"/>
    <property type="evidence" value="ECO:0007669"/>
    <property type="project" value="UniProtKB-KW"/>
</dbReference>
<keyword evidence="3 5" id="KW-0808">Transferase</keyword>
<dbReference type="InterPro" id="IPR029063">
    <property type="entry name" value="SAM-dependent_MTases_sf"/>
</dbReference>
<accession>A0A2N0VIW8</accession>
<dbReference type="PANTHER" id="PTHR43591">
    <property type="entry name" value="METHYLTRANSFERASE"/>
    <property type="match status" value="1"/>
</dbReference>
<evidence type="ECO:0000313" key="6">
    <source>
        <dbReference type="Proteomes" id="UP000233398"/>
    </source>
</evidence>
<proteinExistence type="predicted"/>
<dbReference type="Pfam" id="PF01209">
    <property type="entry name" value="Ubie_methyltran"/>
    <property type="match status" value="1"/>
</dbReference>
<name>A0A2N0VIW8_9BACT</name>
<evidence type="ECO:0000256" key="3">
    <source>
        <dbReference type="ARBA" id="ARBA00022679"/>
    </source>
</evidence>
<dbReference type="Proteomes" id="UP000233398">
    <property type="component" value="Unassembled WGS sequence"/>
</dbReference>
<evidence type="ECO:0000313" key="5">
    <source>
        <dbReference type="EMBL" id="PKD44132.1"/>
    </source>
</evidence>
<dbReference type="PROSITE" id="PS51608">
    <property type="entry name" value="SAM_MT_UBIE"/>
    <property type="match status" value="1"/>
</dbReference>
<dbReference type="InterPro" id="IPR004033">
    <property type="entry name" value="UbiE/COQ5_MeTrFase"/>
</dbReference>
<dbReference type="AlphaFoldDB" id="A0A2N0VIW8"/>
<evidence type="ECO:0000256" key="4">
    <source>
        <dbReference type="ARBA" id="ARBA00022691"/>
    </source>
</evidence>
<dbReference type="EMBL" id="PISP01000001">
    <property type="protein sequence ID" value="PKD44132.1"/>
    <property type="molecule type" value="Genomic_DNA"/>
</dbReference>
<gene>
    <name evidence="5" type="ORF">CWD77_01285</name>
</gene>
<comment type="caution">
    <text evidence="5">The sequence shown here is derived from an EMBL/GenBank/DDBJ whole genome shotgun (WGS) entry which is preliminary data.</text>
</comment>
<keyword evidence="1" id="KW-0474">Menaquinone biosynthesis</keyword>
<dbReference type="Gene3D" id="3.40.50.150">
    <property type="entry name" value="Vaccinia Virus protein VP39"/>
    <property type="match status" value="1"/>
</dbReference>
<dbReference type="PANTHER" id="PTHR43591:SF24">
    <property type="entry name" value="2-METHOXY-6-POLYPRENYL-1,4-BENZOQUINOL METHYLASE, MITOCHONDRIAL"/>
    <property type="match status" value="1"/>
</dbReference>
<dbReference type="RefSeq" id="WP_101071423.1">
    <property type="nucleotide sequence ID" value="NZ_PISP01000001.1"/>
</dbReference>